<reference evidence="1" key="2">
    <citation type="submission" date="2023-05" db="EMBL/GenBank/DDBJ databases">
        <authorList>
            <consortium name="Lawrence Berkeley National Laboratory"/>
            <person name="Steindorff A."/>
            <person name="Hensen N."/>
            <person name="Bonometti L."/>
            <person name="Westerberg I."/>
            <person name="Brannstrom I.O."/>
            <person name="Guillou S."/>
            <person name="Cros-Aarteil S."/>
            <person name="Calhoun S."/>
            <person name="Haridas S."/>
            <person name="Kuo A."/>
            <person name="Mondo S."/>
            <person name="Pangilinan J."/>
            <person name="Riley R."/>
            <person name="Labutti K."/>
            <person name="Andreopoulos B."/>
            <person name="Lipzen A."/>
            <person name="Chen C."/>
            <person name="Yanf M."/>
            <person name="Daum C."/>
            <person name="Ng V."/>
            <person name="Clum A."/>
            <person name="Ohm R."/>
            <person name="Martin F."/>
            <person name="Silar P."/>
            <person name="Natvig D."/>
            <person name="Lalanne C."/>
            <person name="Gautier V."/>
            <person name="Ament-Velasquez S.L."/>
            <person name="Kruys A."/>
            <person name="Hutchinson M.I."/>
            <person name="Powell A.J."/>
            <person name="Barry K."/>
            <person name="Miller A.N."/>
            <person name="Grigoriev I.V."/>
            <person name="Debuchy R."/>
            <person name="Gladieux P."/>
            <person name="Thoren M.H."/>
            <person name="Johannesson H."/>
        </authorList>
    </citation>
    <scope>NUCLEOTIDE SEQUENCE</scope>
    <source>
        <strain evidence="1">CBS 731.68</strain>
    </source>
</reference>
<keyword evidence="2" id="KW-1185">Reference proteome</keyword>
<organism evidence="1 2">
    <name type="scientific">Parathielavia appendiculata</name>
    <dbReference type="NCBI Taxonomy" id="2587402"/>
    <lineage>
        <taxon>Eukaryota</taxon>
        <taxon>Fungi</taxon>
        <taxon>Dikarya</taxon>
        <taxon>Ascomycota</taxon>
        <taxon>Pezizomycotina</taxon>
        <taxon>Sordariomycetes</taxon>
        <taxon>Sordariomycetidae</taxon>
        <taxon>Sordariales</taxon>
        <taxon>Chaetomiaceae</taxon>
        <taxon>Parathielavia</taxon>
    </lineage>
</organism>
<dbReference type="Proteomes" id="UP001302602">
    <property type="component" value="Unassembled WGS sequence"/>
</dbReference>
<proteinExistence type="predicted"/>
<comment type="caution">
    <text evidence="1">The sequence shown here is derived from an EMBL/GenBank/DDBJ whole genome shotgun (WGS) entry which is preliminary data.</text>
</comment>
<sequence length="175" mass="19609">MLRHLSSFPSCTVLRLSGQFCIPVDFFDSLSAVANPFPALNVFHLDIGPDTSDGKWFFVKDETKLAWEKARQGPERANYVQCTEDGIFPSNPSHPTSPAGMTTATGHTWRPSYDEFAYLEEKDLLRSWTLPDDETVNPMLRGATGAMGRGPKIEQFTVRLSDNFDNVVCDVNCVW</sequence>
<protein>
    <submittedName>
        <fullName evidence="1">Uncharacterized protein</fullName>
    </submittedName>
</protein>
<gene>
    <name evidence="1" type="ORF">N657DRAFT_682569</name>
</gene>
<accession>A0AAN6Z1F6</accession>
<dbReference type="AlphaFoldDB" id="A0AAN6Z1F6"/>
<reference evidence="1" key="1">
    <citation type="journal article" date="2023" name="Mol. Phylogenet. Evol.">
        <title>Genome-scale phylogeny and comparative genomics of the fungal order Sordariales.</title>
        <authorList>
            <person name="Hensen N."/>
            <person name="Bonometti L."/>
            <person name="Westerberg I."/>
            <person name="Brannstrom I.O."/>
            <person name="Guillou S."/>
            <person name="Cros-Aarteil S."/>
            <person name="Calhoun S."/>
            <person name="Haridas S."/>
            <person name="Kuo A."/>
            <person name="Mondo S."/>
            <person name="Pangilinan J."/>
            <person name="Riley R."/>
            <person name="LaButti K."/>
            <person name="Andreopoulos B."/>
            <person name="Lipzen A."/>
            <person name="Chen C."/>
            <person name="Yan M."/>
            <person name="Daum C."/>
            <person name="Ng V."/>
            <person name="Clum A."/>
            <person name="Steindorff A."/>
            <person name="Ohm R.A."/>
            <person name="Martin F."/>
            <person name="Silar P."/>
            <person name="Natvig D.O."/>
            <person name="Lalanne C."/>
            <person name="Gautier V."/>
            <person name="Ament-Velasquez S.L."/>
            <person name="Kruys A."/>
            <person name="Hutchinson M.I."/>
            <person name="Powell A.J."/>
            <person name="Barry K."/>
            <person name="Miller A.N."/>
            <person name="Grigoriev I.V."/>
            <person name="Debuchy R."/>
            <person name="Gladieux P."/>
            <person name="Hiltunen Thoren M."/>
            <person name="Johannesson H."/>
        </authorList>
    </citation>
    <scope>NUCLEOTIDE SEQUENCE</scope>
    <source>
        <strain evidence="1">CBS 731.68</strain>
    </source>
</reference>
<evidence type="ECO:0000313" key="2">
    <source>
        <dbReference type="Proteomes" id="UP001302602"/>
    </source>
</evidence>
<dbReference type="EMBL" id="MU853233">
    <property type="protein sequence ID" value="KAK4121477.1"/>
    <property type="molecule type" value="Genomic_DNA"/>
</dbReference>
<dbReference type="RefSeq" id="XP_062645248.1">
    <property type="nucleotide sequence ID" value="XM_062796495.1"/>
</dbReference>
<name>A0AAN6Z1F6_9PEZI</name>
<dbReference type="GeneID" id="87833263"/>
<evidence type="ECO:0000313" key="1">
    <source>
        <dbReference type="EMBL" id="KAK4121477.1"/>
    </source>
</evidence>